<dbReference type="InterPro" id="IPR036388">
    <property type="entry name" value="WH-like_DNA-bd_sf"/>
</dbReference>
<dbReference type="EMBL" id="CP011853">
    <property type="protein sequence ID" value="ALG84138.1"/>
    <property type="molecule type" value="Genomic_DNA"/>
</dbReference>
<evidence type="ECO:0000313" key="2">
    <source>
        <dbReference type="Proteomes" id="UP000063789"/>
    </source>
</evidence>
<dbReference type="KEGG" id="goq:ACH46_05990"/>
<reference evidence="2" key="1">
    <citation type="submission" date="2015-06" db="EMBL/GenBank/DDBJ databases">
        <title>Complete genome sequence and metabolic analysis of phthalate degradation pathway in Gordonia sp. QH-11.</title>
        <authorList>
            <person name="Jin D."/>
            <person name="Kong X."/>
            <person name="Bai Z."/>
        </authorList>
    </citation>
    <scope>NUCLEOTIDE SEQUENCE [LARGE SCALE GENOMIC DNA]</scope>
    <source>
        <strain evidence="2">QH-11</strain>
    </source>
</reference>
<keyword evidence="2" id="KW-1185">Reference proteome</keyword>
<organism evidence="1 2">
    <name type="scientific">Gordonia phthalatica</name>
    <dbReference type="NCBI Taxonomy" id="1136941"/>
    <lineage>
        <taxon>Bacteria</taxon>
        <taxon>Bacillati</taxon>
        <taxon>Actinomycetota</taxon>
        <taxon>Actinomycetes</taxon>
        <taxon>Mycobacteriales</taxon>
        <taxon>Gordoniaceae</taxon>
        <taxon>Gordonia</taxon>
    </lineage>
</organism>
<protein>
    <recommendedName>
        <fullName evidence="3">Transcriptional regulator</fullName>
    </recommendedName>
</protein>
<dbReference type="PATRIC" id="fig|1136941.3.peg.1226"/>
<dbReference type="RefSeq" id="WP_062392111.1">
    <property type="nucleotide sequence ID" value="NZ_CP011853.1"/>
</dbReference>
<dbReference type="Pfam" id="PF12840">
    <property type="entry name" value="HTH_20"/>
    <property type="match status" value="1"/>
</dbReference>
<sequence length="224" mass="24142">MEKNWGPSPAVVDAPATVTGRQGAVLQILRQQDASGGGGLKVADVAEALDLHVNTAREHLDALVEAGFATRQRAESTGRGRPAWIYRLAEPDTDERFGAYRSMAMVLAGHLSQTAVDARADARELGRKWGRELASDAEPHARGRVVADLRRVGFAPVAESEDSFALTRCPLLDAAREYPEVTCQLHLGLIRGILGDDDQVGNPVLVPFARRGSCTLRLPSARQS</sequence>
<dbReference type="InterPro" id="IPR036390">
    <property type="entry name" value="WH_DNA-bd_sf"/>
</dbReference>
<dbReference type="SUPFAM" id="SSF46785">
    <property type="entry name" value="Winged helix' DNA-binding domain"/>
    <property type="match status" value="1"/>
</dbReference>
<accession>A0A0N9N0N0</accession>
<dbReference type="Gene3D" id="1.10.10.10">
    <property type="entry name" value="Winged helix-like DNA-binding domain superfamily/Winged helix DNA-binding domain"/>
    <property type="match status" value="1"/>
</dbReference>
<dbReference type="OrthoDB" id="3399802at2"/>
<evidence type="ECO:0008006" key="3">
    <source>
        <dbReference type="Google" id="ProtNLM"/>
    </source>
</evidence>
<dbReference type="AlphaFoldDB" id="A0A0N9N0N0"/>
<name>A0A0N9N0N0_9ACTN</name>
<dbReference type="STRING" id="1136941.ACH46_05990"/>
<evidence type="ECO:0000313" key="1">
    <source>
        <dbReference type="EMBL" id="ALG84138.1"/>
    </source>
</evidence>
<dbReference type="Proteomes" id="UP000063789">
    <property type="component" value="Chromosome"/>
</dbReference>
<gene>
    <name evidence="1" type="ORF">ACH46_05990</name>
</gene>
<proteinExistence type="predicted"/>
<reference evidence="1 2" key="2">
    <citation type="journal article" date="2017" name="Int. J. Syst. Evol. Microbiol.">
        <title>Gordonia phthalatica sp. nov., a di-n-butyl phthalate-degrading bacterium isolated from activated sludge.</title>
        <authorList>
            <person name="Jin D."/>
            <person name="Kong X."/>
            <person name="Jia M."/>
            <person name="Yu X."/>
            <person name="Wang X."/>
            <person name="Zhuang X."/>
            <person name="Deng Y."/>
            <person name="Bai Z."/>
        </authorList>
    </citation>
    <scope>NUCLEOTIDE SEQUENCE [LARGE SCALE GENOMIC DNA]</scope>
    <source>
        <strain evidence="1 2">QH-11</strain>
    </source>
</reference>